<dbReference type="PANTHER" id="PTHR11601">
    <property type="entry name" value="CYSTEINE DESULFURYLASE FAMILY MEMBER"/>
    <property type="match status" value="1"/>
</dbReference>
<dbReference type="PIRSF" id="PIRSF005572">
    <property type="entry name" value="NifS"/>
    <property type="match status" value="1"/>
</dbReference>
<dbReference type="GO" id="GO:0051536">
    <property type="term" value="F:iron-sulfur cluster binding"/>
    <property type="evidence" value="ECO:0007669"/>
    <property type="project" value="UniProtKB-KW"/>
</dbReference>
<evidence type="ECO:0000256" key="7">
    <source>
        <dbReference type="ARBA" id="ARBA00022898"/>
    </source>
</evidence>
<protein>
    <recommendedName>
        <fullName evidence="4">cysteine desulfurase</fullName>
        <ecNumber evidence="4">2.8.1.7</ecNumber>
    </recommendedName>
</protein>
<reference evidence="13 14" key="1">
    <citation type="submission" date="2015-01" db="EMBL/GenBank/DDBJ databases">
        <title>Lifestyle Evolution in Cyanobacterial Symbionts of Sponges.</title>
        <authorList>
            <person name="Burgsdorf I."/>
            <person name="Slaby B.M."/>
            <person name="Handley K.M."/>
            <person name="Haber M."/>
            <person name="Blom J."/>
            <person name="Marshall C.W."/>
            <person name="Gilbert J.A."/>
            <person name="Hentschel U."/>
            <person name="Steindler L."/>
        </authorList>
    </citation>
    <scope>NUCLEOTIDE SEQUENCE [LARGE SCALE GENOMIC DNA]</scope>
    <source>
        <strain evidence="13">SP3</strain>
    </source>
</reference>
<dbReference type="GO" id="GO:0031071">
    <property type="term" value="F:cysteine desulfurase activity"/>
    <property type="evidence" value="ECO:0007669"/>
    <property type="project" value="UniProtKB-EC"/>
</dbReference>
<evidence type="ECO:0000256" key="5">
    <source>
        <dbReference type="ARBA" id="ARBA00022679"/>
    </source>
</evidence>
<comment type="caution">
    <text evidence="13">The sequence shown here is derived from an EMBL/GenBank/DDBJ whole genome shotgun (WGS) entry which is preliminary data.</text>
</comment>
<dbReference type="Gene3D" id="3.90.1150.10">
    <property type="entry name" value="Aspartate Aminotransferase, domain 1"/>
    <property type="match status" value="1"/>
</dbReference>
<evidence type="ECO:0000256" key="4">
    <source>
        <dbReference type="ARBA" id="ARBA00012239"/>
    </source>
</evidence>
<dbReference type="PROSITE" id="PS00595">
    <property type="entry name" value="AA_TRANSFER_CLASS_5"/>
    <property type="match status" value="1"/>
</dbReference>
<dbReference type="SUPFAM" id="SSF53383">
    <property type="entry name" value="PLP-dependent transferases"/>
    <property type="match status" value="1"/>
</dbReference>
<name>A0A0G2HJM2_9SYNE</name>
<evidence type="ECO:0000256" key="3">
    <source>
        <dbReference type="ARBA" id="ARBA00011738"/>
    </source>
</evidence>
<keyword evidence="8" id="KW-0408">Iron</keyword>
<keyword evidence="6" id="KW-0479">Metal-binding</keyword>
<comment type="catalytic activity">
    <reaction evidence="10">
        <text>(sulfur carrier)-H + L-cysteine = (sulfur carrier)-SH + L-alanine</text>
        <dbReference type="Rhea" id="RHEA:43892"/>
        <dbReference type="Rhea" id="RHEA-COMP:14737"/>
        <dbReference type="Rhea" id="RHEA-COMP:14739"/>
        <dbReference type="ChEBI" id="CHEBI:29917"/>
        <dbReference type="ChEBI" id="CHEBI:35235"/>
        <dbReference type="ChEBI" id="CHEBI:57972"/>
        <dbReference type="ChEBI" id="CHEBI:64428"/>
        <dbReference type="EC" id="2.8.1.7"/>
    </reaction>
</comment>
<proteinExistence type="inferred from homology"/>
<dbReference type="EC" id="2.8.1.7" evidence="4"/>
<dbReference type="GO" id="GO:0046872">
    <property type="term" value="F:metal ion binding"/>
    <property type="evidence" value="ECO:0007669"/>
    <property type="project" value="UniProtKB-KW"/>
</dbReference>
<dbReference type="PATRIC" id="fig|1604020.3.peg.1673"/>
<dbReference type="FunFam" id="3.40.640.10:FF:000084">
    <property type="entry name" value="IscS-like cysteine desulfurase"/>
    <property type="match status" value="1"/>
</dbReference>
<evidence type="ECO:0000256" key="8">
    <source>
        <dbReference type="ARBA" id="ARBA00023004"/>
    </source>
</evidence>
<comment type="similarity">
    <text evidence="2">Belongs to the class-V pyridoxal-phosphate-dependent aminotransferase family. NifS/IscS subfamily.</text>
</comment>
<dbReference type="InterPro" id="IPR000192">
    <property type="entry name" value="Aminotrans_V_dom"/>
</dbReference>
<dbReference type="Pfam" id="PF00266">
    <property type="entry name" value="Aminotran_5"/>
    <property type="match status" value="1"/>
</dbReference>
<dbReference type="InterPro" id="IPR020578">
    <property type="entry name" value="Aminotrans_V_PyrdxlP_BS"/>
</dbReference>
<keyword evidence="7" id="KW-0663">Pyridoxal phosphate</keyword>
<evidence type="ECO:0000259" key="12">
    <source>
        <dbReference type="Pfam" id="PF00266"/>
    </source>
</evidence>
<evidence type="ECO:0000256" key="1">
    <source>
        <dbReference type="ARBA" id="ARBA00001933"/>
    </source>
</evidence>
<comment type="subunit">
    <text evidence="3">Homodimer.</text>
</comment>
<dbReference type="Gene3D" id="3.40.640.10">
    <property type="entry name" value="Type I PLP-dependent aspartate aminotransferase-like (Major domain)"/>
    <property type="match status" value="1"/>
</dbReference>
<dbReference type="InterPro" id="IPR016454">
    <property type="entry name" value="Cysteine_dSase"/>
</dbReference>
<dbReference type="EMBL" id="JXQG01000058">
    <property type="protein sequence ID" value="KKZ11235.1"/>
    <property type="molecule type" value="Genomic_DNA"/>
</dbReference>
<dbReference type="AlphaFoldDB" id="A0A0G2HJM2"/>
<evidence type="ECO:0000313" key="13">
    <source>
        <dbReference type="EMBL" id="KKZ11235.1"/>
    </source>
</evidence>
<dbReference type="InterPro" id="IPR015424">
    <property type="entry name" value="PyrdxlP-dep_Trfase"/>
</dbReference>
<organism evidence="13 14">
    <name type="scientific">Candidatus Synechococcus spongiarum SP3</name>
    <dbReference type="NCBI Taxonomy" id="1604020"/>
    <lineage>
        <taxon>Bacteria</taxon>
        <taxon>Bacillati</taxon>
        <taxon>Cyanobacteriota</taxon>
        <taxon>Cyanophyceae</taxon>
        <taxon>Synechococcales</taxon>
        <taxon>Synechococcaceae</taxon>
        <taxon>Synechococcus</taxon>
    </lineage>
</organism>
<comment type="cofactor">
    <cofactor evidence="1 11">
        <name>pyridoxal 5'-phosphate</name>
        <dbReference type="ChEBI" id="CHEBI:597326"/>
    </cofactor>
</comment>
<sequence>MPQIVPYLDHNATTPCDPAVVDAMAPYWSEAFANPSQRGHRPGLAAAVAVDQARQTVAAACGVAPSRVIFTSGATEANNLAIKGLCEQRLGQGRHLVTVATEHVAVLEPCRYLERSGFTLTVLPVRPDGRLELEALTAALQPDTVLVSVMAANNETGVLQDVEAVADLCRQRGIAYHCDAAQACGHVPMDPMGWGVDLLSLSGHKFYGPKGIGALVVRPGLALAPQLHGGGQEGGYRSGSLSPPLIVGLAKALTLALQDQQERGQRLRALREGLWHGLNGLKLPPGVELLRNGCPAHGLPHTLNVTVRGVDGARLHGQLRRRVALSSGSSCSSASGKPSHVLRALGRSSAESAASLRFGLGRGTTAADVDQAVAAVRDALALAAYR</sequence>
<accession>A0A0G2HJM2</accession>
<dbReference type="Proteomes" id="UP000035067">
    <property type="component" value="Unassembled WGS sequence"/>
</dbReference>
<evidence type="ECO:0000313" key="14">
    <source>
        <dbReference type="Proteomes" id="UP000035067"/>
    </source>
</evidence>
<dbReference type="InterPro" id="IPR015422">
    <property type="entry name" value="PyrdxlP-dep_Trfase_small"/>
</dbReference>
<keyword evidence="9" id="KW-0411">Iron-sulfur</keyword>
<evidence type="ECO:0000256" key="11">
    <source>
        <dbReference type="RuleBase" id="RU004504"/>
    </source>
</evidence>
<feature type="domain" description="Aminotransferase class V" evidence="12">
    <location>
        <begin position="7"/>
        <end position="371"/>
    </location>
</feature>
<evidence type="ECO:0000256" key="6">
    <source>
        <dbReference type="ARBA" id="ARBA00022723"/>
    </source>
</evidence>
<dbReference type="PANTHER" id="PTHR11601:SF34">
    <property type="entry name" value="CYSTEINE DESULFURASE"/>
    <property type="match status" value="1"/>
</dbReference>
<evidence type="ECO:0000256" key="2">
    <source>
        <dbReference type="ARBA" id="ARBA00006490"/>
    </source>
</evidence>
<keyword evidence="5 13" id="KW-0808">Transferase</keyword>
<dbReference type="InterPro" id="IPR015421">
    <property type="entry name" value="PyrdxlP-dep_Trfase_major"/>
</dbReference>
<evidence type="ECO:0000256" key="10">
    <source>
        <dbReference type="ARBA" id="ARBA00050776"/>
    </source>
</evidence>
<gene>
    <name evidence="13" type="ORF">TE42_08380</name>
</gene>
<evidence type="ECO:0000256" key="9">
    <source>
        <dbReference type="ARBA" id="ARBA00023014"/>
    </source>
</evidence>